<sequence length="366" mass="37728">MNNTSTSAIGVIGGYGAVGSAAVRRLHQAGASPLLIAGRDPGKADALLDALPADGPPAATMAVDLDDPDSLDRFAARCRLVVNCAGPSYRILDTVAEAALRHGADYVDAAGDDPAHRLLCADGGAGQWATAGRTAVLSAGALPGLSGLLPRALTARTRRATRLDAYLGGVAPLTPAAAGDVLLARGPEHGTSAAAWQNGGVRERALPPRRDVRLDAFPRPVSVFPFLSTEAVRLARDTGIGHVRWYTVFGGERLAGELAMAWAMNSTDTTGLVAAAAEDVRHYGAWYGQEFHLWEGATDGPPAAKLVLRSADSYELSGFLTATAVLRLLHGSIAPGVHFAADVLDPAQVAQALAADPAADLTITQG</sequence>
<accession>A0A918NMS5</accession>
<evidence type="ECO:0000259" key="1">
    <source>
        <dbReference type="Pfam" id="PF03435"/>
    </source>
</evidence>
<dbReference type="EMBL" id="BMVU01000018">
    <property type="protein sequence ID" value="GGX81547.1"/>
    <property type="molecule type" value="Genomic_DNA"/>
</dbReference>
<proteinExistence type="predicted"/>
<reference evidence="2" key="2">
    <citation type="submission" date="2020-09" db="EMBL/GenBank/DDBJ databases">
        <authorList>
            <person name="Sun Q."/>
            <person name="Ohkuma M."/>
        </authorList>
    </citation>
    <scope>NUCLEOTIDE SEQUENCE</scope>
    <source>
        <strain evidence="2">JCM 4790</strain>
    </source>
</reference>
<dbReference type="Pfam" id="PF03435">
    <property type="entry name" value="Sacchrp_dh_NADP"/>
    <property type="match status" value="1"/>
</dbReference>
<keyword evidence="3" id="KW-1185">Reference proteome</keyword>
<reference evidence="2" key="1">
    <citation type="journal article" date="2014" name="Int. J. Syst. Evol. Microbiol.">
        <title>Complete genome sequence of Corynebacterium casei LMG S-19264T (=DSM 44701T), isolated from a smear-ripened cheese.</title>
        <authorList>
            <consortium name="US DOE Joint Genome Institute (JGI-PGF)"/>
            <person name="Walter F."/>
            <person name="Albersmeier A."/>
            <person name="Kalinowski J."/>
            <person name="Ruckert C."/>
        </authorList>
    </citation>
    <scope>NUCLEOTIDE SEQUENCE</scope>
    <source>
        <strain evidence="2">JCM 4790</strain>
    </source>
</reference>
<comment type="caution">
    <text evidence="2">The sequence shown here is derived from an EMBL/GenBank/DDBJ whole genome shotgun (WGS) entry which is preliminary data.</text>
</comment>
<evidence type="ECO:0000313" key="3">
    <source>
        <dbReference type="Proteomes" id="UP000619244"/>
    </source>
</evidence>
<dbReference type="RefSeq" id="WP_190191612.1">
    <property type="nucleotide sequence ID" value="NZ_BMVU01000018.1"/>
</dbReference>
<dbReference type="InterPro" id="IPR036291">
    <property type="entry name" value="NAD(P)-bd_dom_sf"/>
</dbReference>
<gene>
    <name evidence="2" type="ORF">GCM10010358_39870</name>
</gene>
<feature type="domain" description="Saccharopine dehydrogenase NADP binding" evidence="1">
    <location>
        <begin position="10"/>
        <end position="111"/>
    </location>
</feature>
<name>A0A918NMS5_9ACTN</name>
<dbReference type="Gene3D" id="3.40.50.720">
    <property type="entry name" value="NAD(P)-binding Rossmann-like Domain"/>
    <property type="match status" value="1"/>
</dbReference>
<dbReference type="InterPro" id="IPR005097">
    <property type="entry name" value="Sacchrp_dh_NADP-bd"/>
</dbReference>
<dbReference type="AlphaFoldDB" id="A0A918NMS5"/>
<dbReference type="PANTHER" id="PTHR43781:SF1">
    <property type="entry name" value="SACCHAROPINE DEHYDROGENASE"/>
    <property type="match status" value="1"/>
</dbReference>
<dbReference type="PANTHER" id="PTHR43781">
    <property type="entry name" value="SACCHAROPINE DEHYDROGENASE"/>
    <property type="match status" value="1"/>
</dbReference>
<dbReference type="Proteomes" id="UP000619244">
    <property type="component" value="Unassembled WGS sequence"/>
</dbReference>
<organism evidence="2 3">
    <name type="scientific">Streptomyces minutiscleroticus</name>
    <dbReference type="NCBI Taxonomy" id="68238"/>
    <lineage>
        <taxon>Bacteria</taxon>
        <taxon>Bacillati</taxon>
        <taxon>Actinomycetota</taxon>
        <taxon>Actinomycetes</taxon>
        <taxon>Kitasatosporales</taxon>
        <taxon>Streptomycetaceae</taxon>
        <taxon>Streptomyces</taxon>
    </lineage>
</organism>
<dbReference type="SUPFAM" id="SSF51735">
    <property type="entry name" value="NAD(P)-binding Rossmann-fold domains"/>
    <property type="match status" value="1"/>
</dbReference>
<evidence type="ECO:0000313" key="2">
    <source>
        <dbReference type="EMBL" id="GGX81547.1"/>
    </source>
</evidence>
<protein>
    <submittedName>
        <fullName evidence="2">Epimerase</fullName>
    </submittedName>
</protein>